<gene>
    <name evidence="2" type="ORF">ETE75_20130</name>
</gene>
<organism evidence="2">
    <name type="scientific">Klebsiella pneumoniae</name>
    <dbReference type="NCBI Taxonomy" id="573"/>
    <lineage>
        <taxon>Bacteria</taxon>
        <taxon>Pseudomonadati</taxon>
        <taxon>Pseudomonadota</taxon>
        <taxon>Gammaproteobacteria</taxon>
        <taxon>Enterobacterales</taxon>
        <taxon>Enterobacteriaceae</taxon>
        <taxon>Klebsiella/Raoultella group</taxon>
        <taxon>Klebsiella</taxon>
        <taxon>Klebsiella pneumoniae complex</taxon>
    </lineage>
</organism>
<proteinExistence type="predicted"/>
<dbReference type="EMBL" id="SDCJ01000016">
    <property type="protein sequence ID" value="TCX36575.1"/>
    <property type="molecule type" value="Genomic_DNA"/>
</dbReference>
<dbReference type="AlphaFoldDB" id="A0A483IXE3"/>
<evidence type="ECO:0000256" key="1">
    <source>
        <dbReference type="SAM" id="MobiDB-lite"/>
    </source>
</evidence>
<evidence type="ECO:0000313" key="2">
    <source>
        <dbReference type="EMBL" id="TCX36575.1"/>
    </source>
</evidence>
<accession>A0A483IXE3</accession>
<protein>
    <submittedName>
        <fullName evidence="2">Uncharacterized protein</fullName>
    </submittedName>
</protein>
<feature type="region of interest" description="Disordered" evidence="1">
    <location>
        <begin position="164"/>
        <end position="188"/>
    </location>
</feature>
<reference evidence="2" key="1">
    <citation type="submission" date="2019-01" db="EMBL/GenBank/DDBJ databases">
        <authorList>
            <person name="Lista F."/>
            <person name="Anselmo A."/>
        </authorList>
    </citation>
    <scope>NUCLEOTIDE SEQUENCE</scope>
    <source>
        <strain evidence="2">13S</strain>
    </source>
</reference>
<sequence length="241" mass="27268">MTDRELAGLEAIELWENGAFDADMILMVLGKRMGMSSSAELVHWLSSQGTIRGSKSKEKINENRHKAAALWISGLYSAPELLEMFKGRLGIQRKESLLFWFRQNGYVRNSESPDAPKNPRAILRERAVELRKAGQHTTRQIFDELSPELGMKNVGALRRWFKKNGTVPEHPRKPREKPPKPKPVNPRAQLRAVCTDMWASGEYTGKDIRSQMGEKFPFASLGAMYGHFSKVGVRKGSKESD</sequence>
<name>A0A483IXE3_KLEPN</name>
<comment type="caution">
    <text evidence="2">The sequence shown here is derived from an EMBL/GenBank/DDBJ whole genome shotgun (WGS) entry which is preliminary data.</text>
</comment>